<dbReference type="OrthoDB" id="1704491at2"/>
<protein>
    <recommendedName>
        <fullName evidence="4">WD40 repeat domain-containing protein</fullName>
    </recommendedName>
</protein>
<dbReference type="AlphaFoldDB" id="A0A2X1YMB9"/>
<dbReference type="RefSeq" id="WP_112890269.1">
    <property type="nucleotide sequence ID" value="NZ_CP068103.1"/>
</dbReference>
<accession>A0A2X1YMB9</accession>
<evidence type="ECO:0000313" key="3">
    <source>
        <dbReference type="Proteomes" id="UP000250070"/>
    </source>
</evidence>
<proteinExistence type="predicted"/>
<feature type="coiled-coil region" evidence="1">
    <location>
        <begin position="7"/>
        <end position="59"/>
    </location>
</feature>
<sequence>MKFSITTKEFEENLIKLREELNNSLLKGKKVSDDFEDELLELEEKQKEMEKELLSYYRSYGDNIYKSKIEITSIKLEGSFDPESYLKSSLKIDEDIFLFSYINQKLHFARILDEGVERIELSQAVKNIEDLIIYMKKINDNKILAFSISGGIYILSYEDIDSVFENINSLKIYKFKTYFKGFENVIKLGNNKFLLQTLKNDLTLLEFNEDYSDFKFIIEEEISIEEDEISSLVGIGDSKFLMGTREGFLIEGEYKINHIIVKEKIKIFEGPLNKLWILENFNRQKEYCACLGNDGNFALFNFRKNKIIKLKSEKIAGKLFEIKSKNGTSIFLSEDGLVYVLEEKMGEWELNEDLTKPDLFIVNVMAKDSSSYLCLDIYGNFLNIKIDHLDSIKKLYNLELF</sequence>
<reference evidence="2 3" key="1">
    <citation type="submission" date="2018-06" db="EMBL/GenBank/DDBJ databases">
        <authorList>
            <consortium name="Pathogen Informatics"/>
            <person name="Doyle S."/>
        </authorList>
    </citation>
    <scope>NUCLEOTIDE SEQUENCE [LARGE SCALE GENOMIC DNA]</scope>
    <source>
        <strain evidence="2 3">NCTC13076</strain>
    </source>
</reference>
<evidence type="ECO:0000313" key="2">
    <source>
        <dbReference type="EMBL" id="SPY48681.1"/>
    </source>
</evidence>
<evidence type="ECO:0008006" key="4">
    <source>
        <dbReference type="Google" id="ProtNLM"/>
    </source>
</evidence>
<dbReference type="EMBL" id="UATM01000032">
    <property type="protein sequence ID" value="SPY48681.1"/>
    <property type="molecule type" value="Genomic_DNA"/>
</dbReference>
<evidence type="ECO:0000256" key="1">
    <source>
        <dbReference type="SAM" id="Coils"/>
    </source>
</evidence>
<name>A0A2X1YMB9_9FIRM</name>
<dbReference type="GeneID" id="83861463"/>
<keyword evidence="1" id="KW-0175">Coiled coil</keyword>
<gene>
    <name evidence="2" type="ORF">NCTC13076_01768</name>
</gene>
<organism evidence="2 3">
    <name type="scientific">Peptoniphilus harei</name>
    <dbReference type="NCBI Taxonomy" id="54005"/>
    <lineage>
        <taxon>Bacteria</taxon>
        <taxon>Bacillati</taxon>
        <taxon>Bacillota</taxon>
        <taxon>Tissierellia</taxon>
        <taxon>Tissierellales</taxon>
        <taxon>Peptoniphilaceae</taxon>
        <taxon>Peptoniphilus</taxon>
    </lineage>
</organism>
<dbReference type="Proteomes" id="UP000250070">
    <property type="component" value="Unassembled WGS sequence"/>
</dbReference>